<reference evidence="1 2" key="1">
    <citation type="submission" date="2021-06" db="EMBL/GenBank/DDBJ databases">
        <title>Caerostris extrusa draft genome.</title>
        <authorList>
            <person name="Kono N."/>
            <person name="Arakawa K."/>
        </authorList>
    </citation>
    <scope>NUCLEOTIDE SEQUENCE [LARGE SCALE GENOMIC DNA]</scope>
</reference>
<dbReference type="EMBL" id="BPLR01005872">
    <property type="protein sequence ID" value="GIY05701.1"/>
    <property type="molecule type" value="Genomic_DNA"/>
</dbReference>
<keyword evidence="2" id="KW-1185">Reference proteome</keyword>
<proteinExistence type="predicted"/>
<organism evidence="1 2">
    <name type="scientific">Caerostris extrusa</name>
    <name type="common">Bark spider</name>
    <name type="synonym">Caerostris bankana</name>
    <dbReference type="NCBI Taxonomy" id="172846"/>
    <lineage>
        <taxon>Eukaryota</taxon>
        <taxon>Metazoa</taxon>
        <taxon>Ecdysozoa</taxon>
        <taxon>Arthropoda</taxon>
        <taxon>Chelicerata</taxon>
        <taxon>Arachnida</taxon>
        <taxon>Araneae</taxon>
        <taxon>Araneomorphae</taxon>
        <taxon>Entelegynae</taxon>
        <taxon>Araneoidea</taxon>
        <taxon>Araneidae</taxon>
        <taxon>Caerostris</taxon>
    </lineage>
</organism>
<evidence type="ECO:0000313" key="2">
    <source>
        <dbReference type="Proteomes" id="UP001054945"/>
    </source>
</evidence>
<gene>
    <name evidence="1" type="ORF">CEXT_459161</name>
</gene>
<protein>
    <submittedName>
        <fullName evidence="1">Uncharacterized protein</fullName>
    </submittedName>
</protein>
<dbReference type="AlphaFoldDB" id="A0AAV4Q9K4"/>
<comment type="caution">
    <text evidence="1">The sequence shown here is derived from an EMBL/GenBank/DDBJ whole genome shotgun (WGS) entry which is preliminary data.</text>
</comment>
<dbReference type="Proteomes" id="UP001054945">
    <property type="component" value="Unassembled WGS sequence"/>
</dbReference>
<accession>A0AAV4Q9K4</accession>
<evidence type="ECO:0000313" key="1">
    <source>
        <dbReference type="EMBL" id="GIY05701.1"/>
    </source>
</evidence>
<name>A0AAV4Q9K4_CAEEX</name>
<sequence length="73" mass="7934">MHYELRALLAVARIEAGALERDVVFVTEFDGKNVLATGVDGLGNILNPIRGELSNKILKRNKLEVVGKSCVKA</sequence>